<gene>
    <name evidence="1" type="ORF">CEXT_326741</name>
</gene>
<protein>
    <submittedName>
        <fullName evidence="1">Uncharacterized protein</fullName>
    </submittedName>
</protein>
<accession>A0AAV4UN76</accession>
<evidence type="ECO:0000313" key="1">
    <source>
        <dbReference type="EMBL" id="GIY59229.1"/>
    </source>
</evidence>
<dbReference type="Proteomes" id="UP001054945">
    <property type="component" value="Unassembled WGS sequence"/>
</dbReference>
<sequence length="100" mass="11404">MTTAIPRINCTFRLKGYDSSPHAASHPIVNLMFRRYFRGFGCRTYFSSHYLATECKTPNDCKSFNLSGYIAVAVMRVNLIIYITPPKCVVDSSECILRKQ</sequence>
<organism evidence="1 2">
    <name type="scientific">Caerostris extrusa</name>
    <name type="common">Bark spider</name>
    <name type="synonym">Caerostris bankana</name>
    <dbReference type="NCBI Taxonomy" id="172846"/>
    <lineage>
        <taxon>Eukaryota</taxon>
        <taxon>Metazoa</taxon>
        <taxon>Ecdysozoa</taxon>
        <taxon>Arthropoda</taxon>
        <taxon>Chelicerata</taxon>
        <taxon>Arachnida</taxon>
        <taxon>Araneae</taxon>
        <taxon>Araneomorphae</taxon>
        <taxon>Entelegynae</taxon>
        <taxon>Araneoidea</taxon>
        <taxon>Araneidae</taxon>
        <taxon>Caerostris</taxon>
    </lineage>
</organism>
<proteinExistence type="predicted"/>
<keyword evidence="2" id="KW-1185">Reference proteome</keyword>
<name>A0AAV4UN76_CAEEX</name>
<dbReference type="AlphaFoldDB" id="A0AAV4UN76"/>
<reference evidence="1 2" key="1">
    <citation type="submission" date="2021-06" db="EMBL/GenBank/DDBJ databases">
        <title>Caerostris extrusa draft genome.</title>
        <authorList>
            <person name="Kono N."/>
            <person name="Arakawa K."/>
        </authorList>
    </citation>
    <scope>NUCLEOTIDE SEQUENCE [LARGE SCALE GENOMIC DNA]</scope>
</reference>
<dbReference type="EMBL" id="BPLR01013180">
    <property type="protein sequence ID" value="GIY59229.1"/>
    <property type="molecule type" value="Genomic_DNA"/>
</dbReference>
<comment type="caution">
    <text evidence="1">The sequence shown here is derived from an EMBL/GenBank/DDBJ whole genome shotgun (WGS) entry which is preliminary data.</text>
</comment>
<evidence type="ECO:0000313" key="2">
    <source>
        <dbReference type="Proteomes" id="UP001054945"/>
    </source>
</evidence>